<organism evidence="1 2">
    <name type="scientific">Solanum commersonii</name>
    <name type="common">Commerson's wild potato</name>
    <name type="synonym">Commerson's nightshade</name>
    <dbReference type="NCBI Taxonomy" id="4109"/>
    <lineage>
        <taxon>Eukaryota</taxon>
        <taxon>Viridiplantae</taxon>
        <taxon>Streptophyta</taxon>
        <taxon>Embryophyta</taxon>
        <taxon>Tracheophyta</taxon>
        <taxon>Spermatophyta</taxon>
        <taxon>Magnoliopsida</taxon>
        <taxon>eudicotyledons</taxon>
        <taxon>Gunneridae</taxon>
        <taxon>Pentapetalae</taxon>
        <taxon>asterids</taxon>
        <taxon>lamiids</taxon>
        <taxon>Solanales</taxon>
        <taxon>Solanaceae</taxon>
        <taxon>Solanoideae</taxon>
        <taxon>Solaneae</taxon>
        <taxon>Solanum</taxon>
    </lineage>
</organism>
<evidence type="ECO:0000313" key="1">
    <source>
        <dbReference type="EMBL" id="KAG5629297.1"/>
    </source>
</evidence>
<name>A0A9J6AY28_SOLCO</name>
<evidence type="ECO:0000313" key="2">
    <source>
        <dbReference type="Proteomes" id="UP000824120"/>
    </source>
</evidence>
<keyword evidence="2" id="KW-1185">Reference proteome</keyword>
<comment type="caution">
    <text evidence="1">The sequence shown here is derived from an EMBL/GenBank/DDBJ whole genome shotgun (WGS) entry which is preliminary data.</text>
</comment>
<dbReference type="AlphaFoldDB" id="A0A9J6AY28"/>
<dbReference type="Proteomes" id="UP000824120">
    <property type="component" value="Chromosome 1"/>
</dbReference>
<dbReference type="OrthoDB" id="1295040at2759"/>
<accession>A0A9J6AY28</accession>
<protein>
    <submittedName>
        <fullName evidence="1">Uncharacterized protein</fullName>
    </submittedName>
</protein>
<reference evidence="1 2" key="1">
    <citation type="submission" date="2020-09" db="EMBL/GenBank/DDBJ databases">
        <title>De no assembly of potato wild relative species, Solanum commersonii.</title>
        <authorList>
            <person name="Cho K."/>
        </authorList>
    </citation>
    <scope>NUCLEOTIDE SEQUENCE [LARGE SCALE GENOMIC DNA]</scope>
    <source>
        <strain evidence="1">LZ3.2</strain>
        <tissue evidence="1">Leaf</tissue>
    </source>
</reference>
<sequence>MHQDHQGMVTNCIKITKAWSSARGARLSSRTRSGRGRGRGMGSEIRPVYKCCTKGNCYCQERKGFGNTTQFRRPRVTGMGVFQPENGFTSFNTGVPSSILLSTRPKRVLRSAIVTRDVGFKPISGLKWKENQAITTRRLQEIRDLSNSNTSSSS</sequence>
<gene>
    <name evidence="1" type="ORF">H5410_001014</name>
</gene>
<dbReference type="EMBL" id="JACXVP010000001">
    <property type="protein sequence ID" value="KAG5629297.1"/>
    <property type="molecule type" value="Genomic_DNA"/>
</dbReference>
<proteinExistence type="predicted"/>